<dbReference type="Proteomes" id="UP000006844">
    <property type="component" value="Chromosome"/>
</dbReference>
<sequence length="201" mass="21497">MSFRRSLTFLFVNCAVFAGGMEWAFHRAQPVLGTPVISYLLSRSKNPSGYPIAAFALIFSALFLAASASGLPGNAPRRLVRAGCVGLFVMAVLAFFVESLGSLHDALSAVTLIGLLLGVAFGIASLHAAATKMGRIVIWTALGALLLLVLLLVDAYIDTGFFNNSSWWRNLAEAEWALIAVIDAALAAILITAQRRSQRRT</sequence>
<feature type="transmembrane region" description="Helical" evidence="1">
    <location>
        <begin position="49"/>
        <end position="67"/>
    </location>
</feature>
<evidence type="ECO:0000313" key="3">
    <source>
        <dbReference type="Proteomes" id="UP000006844"/>
    </source>
</evidence>
<dbReference type="STRING" id="401053.AciPR4_3189"/>
<feature type="transmembrane region" description="Helical" evidence="1">
    <location>
        <begin position="136"/>
        <end position="156"/>
    </location>
</feature>
<dbReference type="EMBL" id="CP002467">
    <property type="protein sequence ID" value="ADV83945.1"/>
    <property type="molecule type" value="Genomic_DNA"/>
</dbReference>
<keyword evidence="3" id="KW-1185">Reference proteome</keyword>
<evidence type="ECO:0000313" key="2">
    <source>
        <dbReference type="EMBL" id="ADV83945.1"/>
    </source>
</evidence>
<keyword evidence="1" id="KW-1133">Transmembrane helix</keyword>
<evidence type="ECO:0008006" key="4">
    <source>
        <dbReference type="Google" id="ProtNLM"/>
    </source>
</evidence>
<feature type="transmembrane region" description="Helical" evidence="1">
    <location>
        <begin position="79"/>
        <end position="97"/>
    </location>
</feature>
<dbReference type="RefSeq" id="WP_013569676.1">
    <property type="nucleotide sequence ID" value="NC_014963.1"/>
</dbReference>
<gene>
    <name evidence="2" type="ordered locus">AciPR4_3189</name>
</gene>
<accession>E8V7H1</accession>
<name>E8V7H1_TERSS</name>
<proteinExistence type="predicted"/>
<evidence type="ECO:0000256" key="1">
    <source>
        <dbReference type="SAM" id="Phobius"/>
    </source>
</evidence>
<reference evidence="2 3" key="1">
    <citation type="journal article" date="2012" name="Stand. Genomic Sci.">
        <title>Complete genome sequence of Terriglobus saanensis type strain SP1PR4(T), an Acidobacteria from tundra soil.</title>
        <authorList>
            <person name="Rawat S.R."/>
            <person name="Mannisto M.K."/>
            <person name="Starovoytov V."/>
            <person name="Goodwin L."/>
            <person name="Nolan M."/>
            <person name="Hauser L."/>
            <person name="Land M."/>
            <person name="Davenport K.W."/>
            <person name="Woyke T."/>
            <person name="Haggblom M.M."/>
        </authorList>
    </citation>
    <scope>NUCLEOTIDE SEQUENCE</scope>
    <source>
        <strain evidence="3">ATCC BAA-1853 / DSM 23119 / SP1PR4</strain>
    </source>
</reference>
<protein>
    <recommendedName>
        <fullName evidence="4">DUF998 domain-containing protein</fullName>
    </recommendedName>
</protein>
<dbReference type="HOGENOM" id="CLU_1359842_0_0_0"/>
<dbReference type="AlphaFoldDB" id="E8V7H1"/>
<keyword evidence="1" id="KW-0812">Transmembrane</keyword>
<feature type="transmembrane region" description="Helical" evidence="1">
    <location>
        <begin position="109"/>
        <end position="129"/>
    </location>
</feature>
<keyword evidence="1" id="KW-0472">Membrane</keyword>
<dbReference type="KEGG" id="tsa:AciPR4_3189"/>
<organism evidence="2 3">
    <name type="scientific">Terriglobus saanensis (strain ATCC BAA-1853 / DSM 23119 / SP1PR4)</name>
    <dbReference type="NCBI Taxonomy" id="401053"/>
    <lineage>
        <taxon>Bacteria</taxon>
        <taxon>Pseudomonadati</taxon>
        <taxon>Acidobacteriota</taxon>
        <taxon>Terriglobia</taxon>
        <taxon>Terriglobales</taxon>
        <taxon>Acidobacteriaceae</taxon>
        <taxon>Terriglobus</taxon>
    </lineage>
</organism>
<feature type="transmembrane region" description="Helical" evidence="1">
    <location>
        <begin position="176"/>
        <end position="193"/>
    </location>
</feature>